<dbReference type="InterPro" id="IPR036291">
    <property type="entry name" value="NAD(P)-bd_dom_sf"/>
</dbReference>
<dbReference type="SUPFAM" id="SSF51735">
    <property type="entry name" value="NAD(P)-binding Rossmann-fold domains"/>
    <property type="match status" value="1"/>
</dbReference>
<name>A0A382N7W7_9ZZZZ</name>
<feature type="non-terminal residue" evidence="3">
    <location>
        <position position="142"/>
    </location>
</feature>
<dbReference type="Pfam" id="PF00106">
    <property type="entry name" value="adh_short"/>
    <property type="match status" value="1"/>
</dbReference>
<dbReference type="GO" id="GO:0016020">
    <property type="term" value="C:membrane"/>
    <property type="evidence" value="ECO:0007669"/>
    <property type="project" value="TreeGrafter"/>
</dbReference>
<organism evidence="3">
    <name type="scientific">marine metagenome</name>
    <dbReference type="NCBI Taxonomy" id="408172"/>
    <lineage>
        <taxon>unclassified sequences</taxon>
        <taxon>metagenomes</taxon>
        <taxon>ecological metagenomes</taxon>
    </lineage>
</organism>
<dbReference type="Gene3D" id="3.40.50.720">
    <property type="entry name" value="NAD(P)-binding Rossmann-like Domain"/>
    <property type="match status" value="1"/>
</dbReference>
<protein>
    <submittedName>
        <fullName evidence="3">Uncharacterized protein</fullName>
    </submittedName>
</protein>
<evidence type="ECO:0000313" key="3">
    <source>
        <dbReference type="EMBL" id="SVC57263.1"/>
    </source>
</evidence>
<dbReference type="AlphaFoldDB" id="A0A382N7W7"/>
<dbReference type="EMBL" id="UINC01098610">
    <property type="protein sequence ID" value="SVC57263.1"/>
    <property type="molecule type" value="Genomic_DNA"/>
</dbReference>
<dbReference type="InterPro" id="IPR002347">
    <property type="entry name" value="SDR_fam"/>
</dbReference>
<evidence type="ECO:0000256" key="2">
    <source>
        <dbReference type="ARBA" id="ARBA00023002"/>
    </source>
</evidence>
<dbReference type="PANTHER" id="PTHR44196">
    <property type="entry name" value="DEHYDROGENASE/REDUCTASE SDR FAMILY MEMBER 7B"/>
    <property type="match status" value="1"/>
</dbReference>
<evidence type="ECO:0000256" key="1">
    <source>
        <dbReference type="ARBA" id="ARBA00006484"/>
    </source>
</evidence>
<dbReference type="GO" id="GO:0016491">
    <property type="term" value="F:oxidoreductase activity"/>
    <property type="evidence" value="ECO:0007669"/>
    <property type="project" value="UniProtKB-KW"/>
</dbReference>
<proteinExistence type="inferred from homology"/>
<reference evidence="3" key="1">
    <citation type="submission" date="2018-05" db="EMBL/GenBank/DDBJ databases">
        <authorList>
            <person name="Lanie J.A."/>
            <person name="Ng W.-L."/>
            <person name="Kazmierczak K.M."/>
            <person name="Andrzejewski T.M."/>
            <person name="Davidsen T.M."/>
            <person name="Wayne K.J."/>
            <person name="Tettelin H."/>
            <person name="Glass J.I."/>
            <person name="Rusch D."/>
            <person name="Podicherti R."/>
            <person name="Tsui H.-C.T."/>
            <person name="Winkler M.E."/>
        </authorList>
    </citation>
    <scope>NUCLEOTIDE SEQUENCE</scope>
</reference>
<gene>
    <name evidence="3" type="ORF">METZ01_LOCUS310117</name>
</gene>
<keyword evidence="2" id="KW-0560">Oxidoreductase</keyword>
<comment type="similarity">
    <text evidence="1">Belongs to the short-chain dehydrogenases/reductases (SDR) family.</text>
</comment>
<accession>A0A382N7W7</accession>
<sequence length="142" mass="15428">MAARNSSELDAVVSDLKIRYEINVSAYELDILKYETFTDFIDSLGCLPDIALCAVGILGNQTDDEKNFSNSSLVMRTNYEGPSLLLGEIANRFEMRGSGSIIGISSVAGDRGRASNYIYGSAKSGFTAFLSGLRNRLHKSNV</sequence>
<dbReference type="PANTHER" id="PTHR44196:SF1">
    <property type="entry name" value="DEHYDROGENASE_REDUCTASE SDR FAMILY MEMBER 7B"/>
    <property type="match status" value="1"/>
</dbReference>